<dbReference type="PANTHER" id="PTHR10491:SF4">
    <property type="entry name" value="METHIONINE ADENOSYLTRANSFERASE 2 SUBUNIT BETA"/>
    <property type="match status" value="1"/>
</dbReference>
<accession>A0A4V0YEN4</accession>
<dbReference type="KEGG" id="xyl:ET495_09040"/>
<reference evidence="4 5" key="1">
    <citation type="submission" date="2019-01" db="EMBL/GenBank/DDBJ databases">
        <title>Genome sequencing of strain 2JSPR-7.</title>
        <authorList>
            <person name="Heo J."/>
            <person name="Kim S.-J."/>
            <person name="Kim J.-S."/>
            <person name="Hong S.-B."/>
            <person name="Kwon S.-W."/>
        </authorList>
    </citation>
    <scope>NUCLEOTIDE SEQUENCE [LARGE SCALE GENOMIC DNA]</scope>
    <source>
        <strain evidence="4 5">2JSPR-7</strain>
    </source>
</reference>
<gene>
    <name evidence="4" type="primary">rfbD</name>
    <name evidence="4" type="ORF">ET495_09040</name>
</gene>
<dbReference type="Proteomes" id="UP000291758">
    <property type="component" value="Chromosome"/>
</dbReference>
<evidence type="ECO:0000256" key="2">
    <source>
        <dbReference type="RuleBase" id="RU364082"/>
    </source>
</evidence>
<dbReference type="EMBL" id="CP035495">
    <property type="protein sequence ID" value="QAY64821.1"/>
    <property type="molecule type" value="Genomic_DNA"/>
</dbReference>
<keyword evidence="5" id="KW-1185">Reference proteome</keyword>
<dbReference type="SUPFAM" id="SSF51735">
    <property type="entry name" value="NAD(P)-binding Rossmann-fold domains"/>
    <property type="match status" value="1"/>
</dbReference>
<dbReference type="GO" id="GO:0019305">
    <property type="term" value="P:dTDP-rhamnose biosynthetic process"/>
    <property type="evidence" value="ECO:0007669"/>
    <property type="project" value="UniProtKB-UniPathway"/>
</dbReference>
<keyword evidence="2 4" id="KW-0560">Oxidoreductase</keyword>
<evidence type="ECO:0000259" key="3">
    <source>
        <dbReference type="Pfam" id="PF04321"/>
    </source>
</evidence>
<dbReference type="InterPro" id="IPR005913">
    <property type="entry name" value="dTDP_dehydrorham_reduct"/>
</dbReference>
<dbReference type="GO" id="GO:0005829">
    <property type="term" value="C:cytosol"/>
    <property type="evidence" value="ECO:0007669"/>
    <property type="project" value="TreeGrafter"/>
</dbReference>
<proteinExistence type="inferred from homology"/>
<comment type="function">
    <text evidence="2">Catalyzes the reduction of dTDP-6-deoxy-L-lyxo-4-hexulose to yield dTDP-L-rhamnose.</text>
</comment>
<dbReference type="UniPathway" id="UPA00124"/>
<organism evidence="4 5">
    <name type="scientific">Xylanimonas allomyrinae</name>
    <dbReference type="NCBI Taxonomy" id="2509459"/>
    <lineage>
        <taxon>Bacteria</taxon>
        <taxon>Bacillati</taxon>
        <taxon>Actinomycetota</taxon>
        <taxon>Actinomycetes</taxon>
        <taxon>Micrococcales</taxon>
        <taxon>Promicromonosporaceae</taxon>
        <taxon>Xylanimonas</taxon>
    </lineage>
</organism>
<keyword evidence="2" id="KW-0521">NADP</keyword>
<feature type="domain" description="RmlD-like substrate binding" evidence="3">
    <location>
        <begin position="1"/>
        <end position="260"/>
    </location>
</feature>
<dbReference type="AlphaFoldDB" id="A0A4V0YEN4"/>
<dbReference type="GO" id="GO:0008831">
    <property type="term" value="F:dTDP-4-dehydrorhamnose reductase activity"/>
    <property type="evidence" value="ECO:0007669"/>
    <property type="project" value="UniProtKB-EC"/>
</dbReference>
<dbReference type="RefSeq" id="WP_129205957.1">
    <property type="nucleotide sequence ID" value="NZ_CP035495.1"/>
</dbReference>
<dbReference type="EC" id="1.1.1.133" evidence="2"/>
<dbReference type="Gene3D" id="3.40.50.720">
    <property type="entry name" value="NAD(P)-binding Rossmann-like Domain"/>
    <property type="match status" value="1"/>
</dbReference>
<dbReference type="InterPro" id="IPR036291">
    <property type="entry name" value="NAD(P)-bd_dom_sf"/>
</dbReference>
<dbReference type="CDD" id="cd05254">
    <property type="entry name" value="dTDP_HR_like_SDR_e"/>
    <property type="match status" value="1"/>
</dbReference>
<dbReference type="NCBIfam" id="TIGR01214">
    <property type="entry name" value="rmlD"/>
    <property type="match status" value="1"/>
</dbReference>
<comment type="similarity">
    <text evidence="1 2">Belongs to the dTDP-4-dehydrorhamnose reductase family.</text>
</comment>
<protein>
    <recommendedName>
        <fullName evidence="2">dTDP-4-dehydrorhamnose reductase</fullName>
        <ecNumber evidence="2">1.1.1.133</ecNumber>
    </recommendedName>
</protein>
<dbReference type="PANTHER" id="PTHR10491">
    <property type="entry name" value="DTDP-4-DEHYDRORHAMNOSE REDUCTASE"/>
    <property type="match status" value="1"/>
</dbReference>
<comment type="pathway">
    <text evidence="2">Carbohydrate biosynthesis; dTDP-L-rhamnose biosynthesis.</text>
</comment>
<dbReference type="OrthoDB" id="9803892at2"/>
<evidence type="ECO:0000313" key="5">
    <source>
        <dbReference type="Proteomes" id="UP000291758"/>
    </source>
</evidence>
<evidence type="ECO:0000313" key="4">
    <source>
        <dbReference type="EMBL" id="QAY64821.1"/>
    </source>
</evidence>
<sequence>MLGQDVVAAARAAGADVDAVDREHLDITDAAAALAGVRGYDVVVNCAAWTAVDAAEDQEAAAFAVNAVGPHNLARAAAAADAKIVQISTDYVFEGHGTSPYAEDAPMAPASAYGRTKAAGEWAVRAGNPDHLIVRTAWLYGAGGPNFPKTMARLGAERDVLTVVDDQKGQPTWTVDLADLIVRLVAAAVPSGTYHGTSSGEVTWNGFAKQIMAAAGLSARVDPVSSAAFAAKAPRPAYSVLGHDALRAVGVEPIGDWADRWKVAAPVVLA</sequence>
<name>A0A4V0YEN4_9MICO</name>
<evidence type="ECO:0000256" key="1">
    <source>
        <dbReference type="ARBA" id="ARBA00010944"/>
    </source>
</evidence>
<dbReference type="Pfam" id="PF04321">
    <property type="entry name" value="RmlD_sub_bind"/>
    <property type="match status" value="1"/>
</dbReference>
<dbReference type="Gene3D" id="3.90.25.10">
    <property type="entry name" value="UDP-galactose 4-epimerase, domain 1"/>
    <property type="match status" value="1"/>
</dbReference>
<dbReference type="InterPro" id="IPR029903">
    <property type="entry name" value="RmlD-like-bd"/>
</dbReference>